<dbReference type="GO" id="GO:0045944">
    <property type="term" value="P:positive regulation of transcription by RNA polymerase II"/>
    <property type="evidence" value="ECO:0007669"/>
    <property type="project" value="TreeGrafter"/>
</dbReference>
<protein>
    <recommendedName>
        <fullName evidence="14">Nuclear receptor domain-containing protein</fullName>
    </recommendedName>
</protein>
<sequence length="395" mass="43216">GPVTAIATPEARASEEDEPRNCVDCKGSFRRTVSKSTGLTCPFAGSWKVNKAQRRHCPACRLQKCLDAGMKKDSDDPMGRSPGVAVSKTGPATGTASVDAAEEERELVQTLPGPKLATWAPRLTSLCSSGSSVHPSPAPPTQFPVLPLLTHFADINAFMVQQIIRLTKDLPLSPLSYTVEDAVHVGFQEEFFGVLFGFHRTLHRLQLQEPGVCVHGCHGPLLSWEASLKAQKLLFHHLCPNSQLPESIHPGLLVFKPVEWVYPSLGSPGHHAGHPQPPTLSFPTPYLTDQPGITQREGTDQLQEEIALTLQSYIKGQQQNPWDQFLYAKLLGPLAELRSINNAYWYQIANIQGTVHHGATAPGDLQLRPSSPPSPAHLDTLDWKGENARTRGWSQ</sequence>
<evidence type="ECO:0000256" key="12">
    <source>
        <dbReference type="ARBA" id="ARBA00023242"/>
    </source>
</evidence>
<feature type="region of interest" description="Disordered" evidence="13">
    <location>
        <begin position="1"/>
        <end position="21"/>
    </location>
</feature>
<gene>
    <name evidence="15" type="ORF">E2I00_002931</name>
</gene>
<name>A0A643BZP5_BALPH</name>
<evidence type="ECO:0000256" key="13">
    <source>
        <dbReference type="SAM" id="MobiDB-lite"/>
    </source>
</evidence>
<dbReference type="Proteomes" id="UP000437017">
    <property type="component" value="Unassembled WGS sequence"/>
</dbReference>
<dbReference type="PANTHER" id="PTHR24082">
    <property type="entry name" value="NUCLEAR HORMONE RECEPTOR"/>
    <property type="match status" value="1"/>
</dbReference>
<keyword evidence="6" id="KW-0862">Zinc</keyword>
<keyword evidence="4" id="KW-0479">Metal-binding</keyword>
<dbReference type="GO" id="GO:0000122">
    <property type="term" value="P:negative regulation of transcription by RNA polymerase II"/>
    <property type="evidence" value="ECO:0007669"/>
    <property type="project" value="TreeGrafter"/>
</dbReference>
<dbReference type="PANTHER" id="PTHR24082:SF231">
    <property type="entry name" value="NUCLEAR RECEPTOR SUBFAMILY 1 GROUP I MEMBER 3"/>
    <property type="match status" value="1"/>
</dbReference>
<dbReference type="InterPro" id="IPR050234">
    <property type="entry name" value="Nuclear_hormone_rcpt_NR1"/>
</dbReference>
<proteinExistence type="predicted"/>
<organism evidence="15 16">
    <name type="scientific">Balaenoptera physalus</name>
    <name type="common">Fin whale</name>
    <name type="synonym">Balaena physalus</name>
    <dbReference type="NCBI Taxonomy" id="9770"/>
    <lineage>
        <taxon>Eukaryota</taxon>
        <taxon>Metazoa</taxon>
        <taxon>Chordata</taxon>
        <taxon>Craniata</taxon>
        <taxon>Vertebrata</taxon>
        <taxon>Euteleostomi</taxon>
        <taxon>Mammalia</taxon>
        <taxon>Eutheria</taxon>
        <taxon>Laurasiatheria</taxon>
        <taxon>Artiodactyla</taxon>
        <taxon>Whippomorpha</taxon>
        <taxon>Cetacea</taxon>
        <taxon>Mysticeti</taxon>
        <taxon>Balaenopteridae</taxon>
        <taxon>Balaenoptera</taxon>
    </lineage>
</organism>
<keyword evidence="10" id="KW-0804">Transcription</keyword>
<dbReference type="EMBL" id="SGJD01003156">
    <property type="protein sequence ID" value="KAB0393467.1"/>
    <property type="molecule type" value="Genomic_DNA"/>
</dbReference>
<evidence type="ECO:0000256" key="5">
    <source>
        <dbReference type="ARBA" id="ARBA00022771"/>
    </source>
</evidence>
<feature type="compositionally biased region" description="Basic and acidic residues" evidence="13">
    <location>
        <begin position="379"/>
        <end position="389"/>
    </location>
</feature>
<evidence type="ECO:0000256" key="4">
    <source>
        <dbReference type="ARBA" id="ARBA00022723"/>
    </source>
</evidence>
<accession>A0A643BZP5</accession>
<reference evidence="15 16" key="1">
    <citation type="journal article" date="2019" name="PLoS ONE">
        <title>Genomic analyses reveal an absence of contemporary introgressive admixture between fin whales and blue whales, despite known hybrids.</title>
        <authorList>
            <person name="Westbury M.V."/>
            <person name="Petersen B."/>
            <person name="Lorenzen E.D."/>
        </authorList>
    </citation>
    <scope>NUCLEOTIDE SEQUENCE [LARGE SCALE GENOMIC DNA]</scope>
    <source>
        <strain evidence="15">FinWhale-01</strain>
    </source>
</reference>
<dbReference type="InterPro" id="IPR035500">
    <property type="entry name" value="NHR-like_dom_sf"/>
</dbReference>
<dbReference type="GO" id="GO:0000978">
    <property type="term" value="F:RNA polymerase II cis-regulatory region sequence-specific DNA binding"/>
    <property type="evidence" value="ECO:0007669"/>
    <property type="project" value="TreeGrafter"/>
</dbReference>
<dbReference type="OrthoDB" id="6355676at2759"/>
<feature type="region of interest" description="Disordered" evidence="13">
    <location>
        <begin position="71"/>
        <end position="94"/>
    </location>
</feature>
<dbReference type="SUPFAM" id="SSF48508">
    <property type="entry name" value="Nuclear receptor ligand-binding domain"/>
    <property type="match status" value="2"/>
</dbReference>
<keyword evidence="16" id="KW-1185">Reference proteome</keyword>
<evidence type="ECO:0000313" key="16">
    <source>
        <dbReference type="Proteomes" id="UP000437017"/>
    </source>
</evidence>
<evidence type="ECO:0000313" key="15">
    <source>
        <dbReference type="EMBL" id="KAB0393467.1"/>
    </source>
</evidence>
<evidence type="ECO:0000256" key="2">
    <source>
        <dbReference type="ARBA" id="ARBA00022490"/>
    </source>
</evidence>
<keyword evidence="2" id="KW-0963">Cytoplasm</keyword>
<evidence type="ECO:0000256" key="8">
    <source>
        <dbReference type="ARBA" id="ARBA00023125"/>
    </source>
</evidence>
<evidence type="ECO:0000256" key="6">
    <source>
        <dbReference type="ARBA" id="ARBA00022833"/>
    </source>
</evidence>
<dbReference type="GO" id="GO:0004879">
    <property type="term" value="F:nuclear receptor activity"/>
    <property type="evidence" value="ECO:0007669"/>
    <property type="project" value="TreeGrafter"/>
</dbReference>
<dbReference type="GO" id="GO:0008270">
    <property type="term" value="F:zinc ion binding"/>
    <property type="evidence" value="ECO:0007669"/>
    <property type="project" value="UniProtKB-KW"/>
</dbReference>
<comment type="subcellular location">
    <subcellularLocation>
        <location evidence="1">Cytoplasm</location>
    </subcellularLocation>
</comment>
<feature type="region of interest" description="Disordered" evidence="13">
    <location>
        <begin position="360"/>
        <end position="395"/>
    </location>
</feature>
<keyword evidence="3" id="KW-0597">Phosphoprotein</keyword>
<dbReference type="InterPro" id="IPR013088">
    <property type="entry name" value="Znf_NHR/GATA"/>
</dbReference>
<keyword evidence="12" id="KW-0539">Nucleus</keyword>
<evidence type="ECO:0000256" key="3">
    <source>
        <dbReference type="ARBA" id="ARBA00022553"/>
    </source>
</evidence>
<keyword evidence="5" id="KW-0863">Zinc-finger</keyword>
<keyword evidence="7" id="KW-0805">Transcription regulation</keyword>
<evidence type="ECO:0000256" key="10">
    <source>
        <dbReference type="ARBA" id="ARBA00023163"/>
    </source>
</evidence>
<dbReference type="GO" id="GO:0030154">
    <property type="term" value="P:cell differentiation"/>
    <property type="evidence" value="ECO:0007669"/>
    <property type="project" value="TreeGrafter"/>
</dbReference>
<dbReference type="PRINTS" id="PR00047">
    <property type="entry name" value="STROIDFINGER"/>
</dbReference>
<evidence type="ECO:0000256" key="9">
    <source>
        <dbReference type="ARBA" id="ARBA00023159"/>
    </source>
</evidence>
<dbReference type="Pfam" id="PF00105">
    <property type="entry name" value="zf-C4"/>
    <property type="match status" value="1"/>
</dbReference>
<feature type="non-terminal residue" evidence="15">
    <location>
        <position position="1"/>
    </location>
</feature>
<feature type="domain" description="Nuclear receptor" evidence="14">
    <location>
        <begin position="1"/>
        <end position="77"/>
    </location>
</feature>
<dbReference type="Gene3D" id="3.30.50.10">
    <property type="entry name" value="Erythroid Transcription Factor GATA-1, subunit A"/>
    <property type="match status" value="1"/>
</dbReference>
<dbReference type="SUPFAM" id="SSF57716">
    <property type="entry name" value="Glucocorticoid receptor-like (DNA-binding domain)"/>
    <property type="match status" value="1"/>
</dbReference>
<evidence type="ECO:0000256" key="7">
    <source>
        <dbReference type="ARBA" id="ARBA00023015"/>
    </source>
</evidence>
<keyword evidence="11" id="KW-0675">Receptor</keyword>
<dbReference type="InterPro" id="IPR001628">
    <property type="entry name" value="Znf_hrmn_rcpt"/>
</dbReference>
<dbReference type="AlphaFoldDB" id="A0A643BZP5"/>
<dbReference type="SMART" id="SM00399">
    <property type="entry name" value="ZnF_C4"/>
    <property type="match status" value="1"/>
</dbReference>
<evidence type="ECO:0000259" key="14">
    <source>
        <dbReference type="PROSITE" id="PS51030"/>
    </source>
</evidence>
<keyword evidence="8" id="KW-0238">DNA-binding</keyword>
<dbReference type="PROSITE" id="PS51030">
    <property type="entry name" value="NUCLEAR_REC_DBD_2"/>
    <property type="match status" value="1"/>
</dbReference>
<comment type="caution">
    <text evidence="15">The sequence shown here is derived from an EMBL/GenBank/DDBJ whole genome shotgun (WGS) entry which is preliminary data.</text>
</comment>
<dbReference type="Gene3D" id="1.10.565.10">
    <property type="entry name" value="Retinoid X Receptor"/>
    <property type="match status" value="1"/>
</dbReference>
<evidence type="ECO:0000256" key="11">
    <source>
        <dbReference type="ARBA" id="ARBA00023170"/>
    </source>
</evidence>
<evidence type="ECO:0000256" key="1">
    <source>
        <dbReference type="ARBA" id="ARBA00004496"/>
    </source>
</evidence>
<keyword evidence="9" id="KW-0010">Activator</keyword>
<dbReference type="GO" id="GO:0005737">
    <property type="term" value="C:cytoplasm"/>
    <property type="evidence" value="ECO:0007669"/>
    <property type="project" value="UniProtKB-SubCell"/>
</dbReference>